<dbReference type="Proteomes" id="UP001162162">
    <property type="component" value="Unassembled WGS sequence"/>
</dbReference>
<feature type="transmembrane region" description="Helical" evidence="1">
    <location>
        <begin position="170"/>
        <end position="189"/>
    </location>
</feature>
<keyword evidence="1" id="KW-0812">Transmembrane</keyword>
<sequence length="309" mass="34743">MLTYRFFRLTPVYLFVLGVNEIVLRYIHNDSVFSPAIIDHVTCANYWWRNALYINNFFPQHEFCMLWSWYVANDTQFYIITSVMLLVAVRGSKHVIYVGVSIGVLMLSSWIATFIIAMKWDYVARVEEPFALFDQLYDKPWLRIGPYLIGIMAGYMLFRVNCKISMSPVIVAVGWVLSLACLGSLVYGLGREGLVVPASAFYAALGHTAWGLSLAWITVACCTGYGGPLNAFLSCKLFLPFSRLTYCAYLIHPVIMCFTSFALDGSLHLHNYMAIVIFCGNAVLSFLCAFGISIAFEAPVVNLLKIILA</sequence>
<comment type="caution">
    <text evidence="3">The sequence shown here is derived from an EMBL/GenBank/DDBJ whole genome shotgun (WGS) entry which is preliminary data.</text>
</comment>
<dbReference type="InterPro" id="IPR002656">
    <property type="entry name" value="Acyl_transf_3_dom"/>
</dbReference>
<keyword evidence="4" id="KW-1185">Reference proteome</keyword>
<feature type="domain" description="Acyltransferase 3" evidence="2">
    <location>
        <begin position="3"/>
        <end position="292"/>
    </location>
</feature>
<dbReference type="Pfam" id="PF01757">
    <property type="entry name" value="Acyl_transf_3"/>
    <property type="match status" value="1"/>
</dbReference>
<evidence type="ECO:0000313" key="3">
    <source>
        <dbReference type="EMBL" id="KAJ8950826.1"/>
    </source>
</evidence>
<dbReference type="GO" id="GO:0016747">
    <property type="term" value="F:acyltransferase activity, transferring groups other than amino-acyl groups"/>
    <property type="evidence" value="ECO:0007669"/>
    <property type="project" value="InterPro"/>
</dbReference>
<dbReference type="PANTHER" id="PTHR11161:SF69">
    <property type="entry name" value="NOSE RESISTANT TO FLUOXETINE PROTEIN 6-LIKE PROTEIN"/>
    <property type="match status" value="1"/>
</dbReference>
<evidence type="ECO:0000259" key="2">
    <source>
        <dbReference type="Pfam" id="PF01757"/>
    </source>
</evidence>
<feature type="transmembrane region" description="Helical" evidence="1">
    <location>
        <begin position="269"/>
        <end position="296"/>
    </location>
</feature>
<feature type="transmembrane region" description="Helical" evidence="1">
    <location>
        <begin position="67"/>
        <end position="88"/>
    </location>
</feature>
<keyword evidence="1" id="KW-0472">Membrane</keyword>
<organism evidence="3 4">
    <name type="scientific">Aromia moschata</name>
    <dbReference type="NCBI Taxonomy" id="1265417"/>
    <lineage>
        <taxon>Eukaryota</taxon>
        <taxon>Metazoa</taxon>
        <taxon>Ecdysozoa</taxon>
        <taxon>Arthropoda</taxon>
        <taxon>Hexapoda</taxon>
        <taxon>Insecta</taxon>
        <taxon>Pterygota</taxon>
        <taxon>Neoptera</taxon>
        <taxon>Endopterygota</taxon>
        <taxon>Coleoptera</taxon>
        <taxon>Polyphaga</taxon>
        <taxon>Cucujiformia</taxon>
        <taxon>Chrysomeloidea</taxon>
        <taxon>Cerambycidae</taxon>
        <taxon>Cerambycinae</taxon>
        <taxon>Callichromatini</taxon>
        <taxon>Aromia</taxon>
    </lineage>
</organism>
<feature type="transmembrane region" description="Helical" evidence="1">
    <location>
        <begin position="12"/>
        <end position="28"/>
    </location>
</feature>
<dbReference type="PANTHER" id="PTHR11161">
    <property type="entry name" value="O-ACYLTRANSFERASE"/>
    <property type="match status" value="1"/>
</dbReference>
<evidence type="ECO:0000313" key="4">
    <source>
        <dbReference type="Proteomes" id="UP001162162"/>
    </source>
</evidence>
<evidence type="ECO:0000256" key="1">
    <source>
        <dbReference type="SAM" id="Phobius"/>
    </source>
</evidence>
<gene>
    <name evidence="3" type="ORF">NQ318_012690</name>
</gene>
<accession>A0AAV8YHY1</accession>
<dbReference type="EMBL" id="JAPWTK010000094">
    <property type="protein sequence ID" value="KAJ8950826.1"/>
    <property type="molecule type" value="Genomic_DNA"/>
</dbReference>
<feature type="transmembrane region" description="Helical" evidence="1">
    <location>
        <begin position="209"/>
        <end position="232"/>
    </location>
</feature>
<dbReference type="InterPro" id="IPR052728">
    <property type="entry name" value="O2_lipid_transport_reg"/>
</dbReference>
<feature type="transmembrane region" description="Helical" evidence="1">
    <location>
        <begin position="244"/>
        <end position="263"/>
    </location>
</feature>
<keyword evidence="1" id="KW-1133">Transmembrane helix</keyword>
<feature type="transmembrane region" description="Helical" evidence="1">
    <location>
        <begin position="95"/>
        <end position="120"/>
    </location>
</feature>
<proteinExistence type="predicted"/>
<reference evidence="3" key="1">
    <citation type="journal article" date="2023" name="Insect Mol. Biol.">
        <title>Genome sequencing provides insights into the evolution of gene families encoding plant cell wall-degrading enzymes in longhorned beetles.</title>
        <authorList>
            <person name="Shin N.R."/>
            <person name="Okamura Y."/>
            <person name="Kirsch R."/>
            <person name="Pauchet Y."/>
        </authorList>
    </citation>
    <scope>NUCLEOTIDE SEQUENCE</scope>
    <source>
        <strain evidence="3">AMC_N1</strain>
    </source>
</reference>
<dbReference type="AlphaFoldDB" id="A0AAV8YHY1"/>
<name>A0AAV8YHY1_9CUCU</name>
<feature type="transmembrane region" description="Helical" evidence="1">
    <location>
        <begin position="140"/>
        <end position="158"/>
    </location>
</feature>
<protein>
    <recommendedName>
        <fullName evidence="2">Acyltransferase 3 domain-containing protein</fullName>
    </recommendedName>
</protein>